<dbReference type="EMBL" id="CAEKKB010000006">
    <property type="protein sequence ID" value="CAB4313768.1"/>
    <property type="molecule type" value="Genomic_DNA"/>
</dbReference>
<feature type="domain" description="CCHC-type" evidence="2">
    <location>
        <begin position="127"/>
        <end position="141"/>
    </location>
</feature>
<keyword evidence="1" id="KW-0862">Zinc</keyword>
<dbReference type="Pfam" id="PF14223">
    <property type="entry name" value="Retrotran_gag_2"/>
    <property type="match status" value="1"/>
</dbReference>
<evidence type="ECO:0000313" key="4">
    <source>
        <dbReference type="Proteomes" id="UP000507245"/>
    </source>
</evidence>
<dbReference type="GO" id="GO:0008270">
    <property type="term" value="F:zinc ion binding"/>
    <property type="evidence" value="ECO:0007669"/>
    <property type="project" value="UniProtKB-KW"/>
</dbReference>
<proteinExistence type="predicted"/>
<dbReference type="InterPro" id="IPR036875">
    <property type="entry name" value="Znf_CCHC_sf"/>
</dbReference>
<gene>
    <name evidence="3" type="ORF">ORAREDHAP_LOCUS37218</name>
</gene>
<evidence type="ECO:0000256" key="1">
    <source>
        <dbReference type="PROSITE-ProRule" id="PRU00047"/>
    </source>
</evidence>
<dbReference type="AlphaFoldDB" id="A0A6J5XRK4"/>
<dbReference type="PROSITE" id="PS50158">
    <property type="entry name" value="ZF_CCHC"/>
    <property type="match status" value="1"/>
</dbReference>
<dbReference type="OrthoDB" id="1717187at2759"/>
<organism evidence="3 4">
    <name type="scientific">Prunus armeniaca</name>
    <name type="common">Apricot</name>
    <name type="synonym">Armeniaca vulgaris</name>
    <dbReference type="NCBI Taxonomy" id="36596"/>
    <lineage>
        <taxon>Eukaryota</taxon>
        <taxon>Viridiplantae</taxon>
        <taxon>Streptophyta</taxon>
        <taxon>Embryophyta</taxon>
        <taxon>Tracheophyta</taxon>
        <taxon>Spermatophyta</taxon>
        <taxon>Magnoliopsida</taxon>
        <taxon>eudicotyledons</taxon>
        <taxon>Gunneridae</taxon>
        <taxon>Pentapetalae</taxon>
        <taxon>rosids</taxon>
        <taxon>fabids</taxon>
        <taxon>Rosales</taxon>
        <taxon>Rosaceae</taxon>
        <taxon>Amygdaloideae</taxon>
        <taxon>Amygdaleae</taxon>
        <taxon>Prunus</taxon>
    </lineage>
</organism>
<keyword evidence="1" id="KW-0479">Metal-binding</keyword>
<accession>A0A6J5XRK4</accession>
<evidence type="ECO:0000313" key="3">
    <source>
        <dbReference type="EMBL" id="CAB4313768.1"/>
    </source>
</evidence>
<protein>
    <recommendedName>
        <fullName evidence="2">CCHC-type domain-containing protein</fullName>
    </recommendedName>
</protein>
<name>A0A6J5XRK4_PRUAR</name>
<dbReference type="Proteomes" id="UP000507245">
    <property type="component" value="Unassembled WGS sequence"/>
</dbReference>
<dbReference type="Gene3D" id="4.10.60.10">
    <property type="entry name" value="Zinc finger, CCHC-type"/>
    <property type="match status" value="1"/>
</dbReference>
<dbReference type="PANTHER" id="PTHR47592">
    <property type="entry name" value="PBF68 PROTEIN"/>
    <property type="match status" value="1"/>
</dbReference>
<evidence type="ECO:0000259" key="2">
    <source>
        <dbReference type="PROSITE" id="PS50158"/>
    </source>
</evidence>
<dbReference type="GO" id="GO:0003676">
    <property type="term" value="F:nucleic acid binding"/>
    <property type="evidence" value="ECO:0007669"/>
    <property type="project" value="InterPro"/>
</dbReference>
<reference evidence="4" key="1">
    <citation type="journal article" date="2020" name="Genome Biol.">
        <title>Gamete binning: chromosome-level and haplotype-resolved genome assembly enabled by high-throughput single-cell sequencing of gamete genomes.</title>
        <authorList>
            <person name="Campoy J.A."/>
            <person name="Sun H."/>
            <person name="Goel M."/>
            <person name="Jiao W.-B."/>
            <person name="Folz-Donahue K."/>
            <person name="Wang N."/>
            <person name="Rubio M."/>
            <person name="Liu C."/>
            <person name="Kukat C."/>
            <person name="Ruiz D."/>
            <person name="Huettel B."/>
            <person name="Schneeberger K."/>
        </authorList>
    </citation>
    <scope>NUCLEOTIDE SEQUENCE [LARGE SCALE GENOMIC DNA]</scope>
    <source>
        <strain evidence="4">cv. Rojo Pasion</strain>
    </source>
</reference>
<keyword evidence="4" id="KW-1185">Reference proteome</keyword>
<keyword evidence="1" id="KW-0863">Zinc-finger</keyword>
<dbReference type="PANTHER" id="PTHR47592:SF31">
    <property type="entry name" value="ZINC FINGER, CCHC-TYPE-RELATED"/>
    <property type="match status" value="1"/>
</dbReference>
<dbReference type="InterPro" id="IPR001878">
    <property type="entry name" value="Znf_CCHC"/>
</dbReference>
<sequence>MTYGKSIVDQVQDLLILVTKLREVKIIVPESLQVGAIMSKLANGWNNYRKKLLHMAEDTSLQDLLKGIQIEEETRNREKAFSSENFPKVNYAEGSSTTFKKNLKVNNTGKFKKTKPNPKSDKKDGNCHHCGKKGHLIRDCRFKKNEDAKLNNANLVEENSTEVIIAMVSKMQIGMITELSMAAATKSSDWWLESGATIQVCNDKTQFKTHTTE</sequence>
<dbReference type="SUPFAM" id="SSF57756">
    <property type="entry name" value="Retrovirus zinc finger-like domains"/>
    <property type="match status" value="1"/>
</dbReference>